<organism evidence="2 3">
    <name type="scientific">Crocosphaera watsonii WH 0005</name>
    <dbReference type="NCBI Taxonomy" id="423472"/>
    <lineage>
        <taxon>Bacteria</taxon>
        <taxon>Bacillati</taxon>
        <taxon>Cyanobacteriota</taxon>
        <taxon>Cyanophyceae</taxon>
        <taxon>Oscillatoriophycideae</taxon>
        <taxon>Chroococcales</taxon>
        <taxon>Aphanothecaceae</taxon>
        <taxon>Crocosphaera</taxon>
    </lineage>
</organism>
<dbReference type="EMBL" id="CAQL01000999">
    <property type="protein sequence ID" value="CCQ58335.1"/>
    <property type="molecule type" value="Genomic_DNA"/>
</dbReference>
<gene>
    <name evidence="2" type="ORF">CWATWH0005_1219</name>
</gene>
<sequence length="67" mass="8016">MSEYPHETVPEAITSGAKKQNGNEYEEGEGSLLSLMQVMVDSYWQQQRRSERRNLKYLNVPWYKDYR</sequence>
<dbReference type="Proteomes" id="UP000017981">
    <property type="component" value="Unassembled WGS sequence"/>
</dbReference>
<reference evidence="2 3" key="2">
    <citation type="submission" date="2013-09" db="EMBL/GenBank/DDBJ databases">
        <title>Whole genome comparison of six Crocosphaera watsonii strains with differing phenotypes.</title>
        <authorList>
            <person name="Bench S.R."/>
            <person name="Heller P."/>
            <person name="Frank I."/>
            <person name="Arciniega M."/>
            <person name="Shilova I.N."/>
            <person name="Zehr J.P."/>
        </authorList>
    </citation>
    <scope>NUCLEOTIDE SEQUENCE [LARGE SCALE GENOMIC DNA]</scope>
    <source>
        <strain evidence="2 3">WH 0005</strain>
    </source>
</reference>
<reference evidence="2 3" key="1">
    <citation type="submission" date="2013-01" db="EMBL/GenBank/DDBJ databases">
        <authorList>
            <person name="Bench S."/>
        </authorList>
    </citation>
    <scope>NUCLEOTIDE SEQUENCE [LARGE SCALE GENOMIC DNA]</scope>
    <source>
        <strain evidence="2 3">WH 0005</strain>
    </source>
</reference>
<dbReference type="AlphaFoldDB" id="T2J1S6"/>
<protein>
    <submittedName>
        <fullName evidence="2">Uncharacterized protein</fullName>
    </submittedName>
</protein>
<evidence type="ECO:0000313" key="3">
    <source>
        <dbReference type="Proteomes" id="UP000017981"/>
    </source>
</evidence>
<name>T2J1S6_CROWT</name>
<dbReference type="RefSeq" id="WP_021833839.1">
    <property type="nucleotide sequence ID" value="NZ_CAQL01000999.1"/>
</dbReference>
<comment type="caution">
    <text evidence="2">The sequence shown here is derived from an EMBL/GenBank/DDBJ whole genome shotgun (WGS) entry which is preliminary data.</text>
</comment>
<evidence type="ECO:0000313" key="2">
    <source>
        <dbReference type="EMBL" id="CCQ58335.1"/>
    </source>
</evidence>
<accession>T2J1S6</accession>
<evidence type="ECO:0000256" key="1">
    <source>
        <dbReference type="SAM" id="MobiDB-lite"/>
    </source>
</evidence>
<proteinExistence type="predicted"/>
<feature type="region of interest" description="Disordered" evidence="1">
    <location>
        <begin position="1"/>
        <end position="26"/>
    </location>
</feature>